<protein>
    <submittedName>
        <fullName evidence="2">AzlD domain-containing protein</fullName>
    </submittedName>
</protein>
<reference evidence="2" key="1">
    <citation type="journal article" date="2021" name="PeerJ">
        <title>Extensive microbial diversity within the chicken gut microbiome revealed by metagenomics and culture.</title>
        <authorList>
            <person name="Gilroy R."/>
            <person name="Ravi A."/>
            <person name="Getino M."/>
            <person name="Pursley I."/>
            <person name="Horton D.L."/>
            <person name="Alikhan N.F."/>
            <person name="Baker D."/>
            <person name="Gharbi K."/>
            <person name="Hall N."/>
            <person name="Watson M."/>
            <person name="Adriaenssens E.M."/>
            <person name="Foster-Nyarko E."/>
            <person name="Jarju S."/>
            <person name="Secka A."/>
            <person name="Antonio M."/>
            <person name="Oren A."/>
            <person name="Chaudhuri R.R."/>
            <person name="La Ragione R."/>
            <person name="Hildebrand F."/>
            <person name="Pallen M.J."/>
        </authorList>
    </citation>
    <scope>NUCLEOTIDE SEQUENCE</scope>
    <source>
        <strain evidence="2">687</strain>
    </source>
</reference>
<dbReference type="AlphaFoldDB" id="A0A9E2NS01"/>
<keyword evidence="1" id="KW-0812">Transmembrane</keyword>
<name>A0A9E2NS01_9GAMM</name>
<comment type="caution">
    <text evidence="2">The sequence shown here is derived from an EMBL/GenBank/DDBJ whole genome shotgun (WGS) entry which is preliminary data.</text>
</comment>
<sequence>MDMTVTESFITIAIVAGATLLTRLLPFLLFPHAEKAPGVIRYLGRVLPTAITALLVVYCLKDAVFSNLHALPQLCAIAVIVLLHRLTHSMMCAMLGGTGFYMFLVQYVLNT</sequence>
<gene>
    <name evidence="2" type="ORF">IAA31_04330</name>
</gene>
<accession>A0A9E2NS01</accession>
<keyword evidence="1" id="KW-1133">Transmembrane helix</keyword>
<dbReference type="PIRSF" id="PIRSF003203">
    <property type="entry name" value="AzlD"/>
    <property type="match status" value="1"/>
</dbReference>
<keyword evidence="1" id="KW-0472">Membrane</keyword>
<evidence type="ECO:0000313" key="2">
    <source>
        <dbReference type="EMBL" id="MBU3826701.1"/>
    </source>
</evidence>
<dbReference type="EMBL" id="JAHLFG010000044">
    <property type="protein sequence ID" value="MBU3826701.1"/>
    <property type="molecule type" value="Genomic_DNA"/>
</dbReference>
<evidence type="ECO:0000313" key="3">
    <source>
        <dbReference type="Proteomes" id="UP000824150"/>
    </source>
</evidence>
<dbReference type="InterPro" id="IPR008407">
    <property type="entry name" value="Brnchd-chn_aa_trnsp_AzlD"/>
</dbReference>
<dbReference type="Proteomes" id="UP000824150">
    <property type="component" value="Unassembled WGS sequence"/>
</dbReference>
<feature type="transmembrane region" description="Helical" evidence="1">
    <location>
        <begin position="64"/>
        <end position="83"/>
    </location>
</feature>
<feature type="transmembrane region" description="Helical" evidence="1">
    <location>
        <begin position="90"/>
        <end position="109"/>
    </location>
</feature>
<reference evidence="2" key="2">
    <citation type="submission" date="2021-04" db="EMBL/GenBank/DDBJ databases">
        <authorList>
            <person name="Gilroy R."/>
        </authorList>
    </citation>
    <scope>NUCLEOTIDE SEQUENCE</scope>
    <source>
        <strain evidence="2">687</strain>
    </source>
</reference>
<feature type="transmembrane region" description="Helical" evidence="1">
    <location>
        <begin position="12"/>
        <end position="30"/>
    </location>
</feature>
<feature type="transmembrane region" description="Helical" evidence="1">
    <location>
        <begin position="42"/>
        <end position="58"/>
    </location>
</feature>
<dbReference type="Pfam" id="PF05437">
    <property type="entry name" value="AzlD"/>
    <property type="match status" value="1"/>
</dbReference>
<organism evidence="2 3">
    <name type="scientific">Candidatus Anaerobiospirillum merdipullorum</name>
    <dbReference type="NCBI Taxonomy" id="2838450"/>
    <lineage>
        <taxon>Bacteria</taxon>
        <taxon>Pseudomonadati</taxon>
        <taxon>Pseudomonadota</taxon>
        <taxon>Gammaproteobacteria</taxon>
        <taxon>Aeromonadales</taxon>
        <taxon>Succinivibrionaceae</taxon>
        <taxon>Anaerobiospirillum</taxon>
    </lineage>
</organism>
<proteinExistence type="predicted"/>
<evidence type="ECO:0000256" key="1">
    <source>
        <dbReference type="SAM" id="Phobius"/>
    </source>
</evidence>